<dbReference type="Proteomes" id="UP000639516">
    <property type="component" value="Unassembled WGS sequence"/>
</dbReference>
<evidence type="ECO:0000313" key="1">
    <source>
        <dbReference type="EMBL" id="MBC9976630.1"/>
    </source>
</evidence>
<comment type="caution">
    <text evidence="1">The sequence shown here is derived from an EMBL/GenBank/DDBJ whole genome shotgun (WGS) entry which is preliminary data.</text>
</comment>
<dbReference type="RefSeq" id="WP_188098228.1">
    <property type="nucleotide sequence ID" value="NZ_JAANIH010000008.1"/>
</dbReference>
<evidence type="ECO:0000313" key="2">
    <source>
        <dbReference type="Proteomes" id="UP000639516"/>
    </source>
</evidence>
<proteinExistence type="predicted"/>
<evidence type="ECO:0008006" key="3">
    <source>
        <dbReference type="Google" id="ProtNLM"/>
    </source>
</evidence>
<dbReference type="EMBL" id="JAATTO010000001">
    <property type="protein sequence ID" value="MBC9976630.1"/>
    <property type="molecule type" value="Genomic_DNA"/>
</dbReference>
<accession>A0ABR7TXF9</accession>
<gene>
    <name evidence="1" type="ORF">HA482_00205</name>
</gene>
<protein>
    <recommendedName>
        <fullName evidence="3">HEAT repeat domain-containing protein</fullName>
    </recommendedName>
</protein>
<keyword evidence="2" id="KW-1185">Reference proteome</keyword>
<sequence>MVRFDIRPLQEFFAGEFIYQSGEPDNFVDRVRTIAGDSHWREVVHFLLSALIENTRKSELAAAVTVLTQLDDGGDREMRALNRRLARGGIIASRLLQEGVLEQDKRLREQFRNCIVPLSGCVDAGRYFSTTKSLHSVQWLTDVLVSVLAEQAEPENIGALTCLTKILSDTDERSKLLKSTLVGASRGYQRSFLEQFRDSTRDSGEPRIYPRWLRESAVRLLLDNNWHDLGYAAVSAATSIFANGPDSKSIAREIGIDPAVVRLLDGLLPASIRDSNEPRSAAHVEVQYGIIEVQYFKPREIPSWKTWSPATWSKLSTSTGILKAIYCALNFVRSPNDETLTHLRVALAGDLRNCRMLPETIRAFFDFQQIELDGSNRRPSRLVRKSRPGYVMELMLRGGSKDGGSIDWLAIAGTEPWLALHLLARGSHDATKAFEDAKVQRLLLGHMPSETLLAYAAKWGTLFGLTEPLGTGLRELALSAAKGLVAPERFFDRMDHFKVELPKEAEMLPHLLAALVHSSSPESSLFHRELRHTSFEDIASTVRKIFRSGTSLRKIFQSTAFSTRVRAAAGVFYGFHSGGTSLQKEIDSLVELYDAAEASWFLPAVALLLNEALATEQRFALKAMGALLESANSNLPARFAVNPMVASWREISRAPVTQAAEPMLWK</sequence>
<name>A0ABR7TXF9_9BRAD</name>
<reference evidence="1 2" key="1">
    <citation type="journal article" date="2020" name="Arch. Microbiol.">
        <title>Bradyrhizobium campsiandrae sp. nov., a nitrogen-fixing bacterial strain isolated from a native leguminous tree from the Amazon adapted to flooded conditions.</title>
        <authorList>
            <person name="Cabral Michel D."/>
            <person name="Martins da Costa E."/>
            <person name="Azarias Guimaraes A."/>
            <person name="Soares de Carvalho T."/>
            <person name="Santos de Castro Caputo P."/>
            <person name="Willems A."/>
            <person name="de Souza Moreira F.M."/>
        </authorList>
    </citation>
    <scope>NUCLEOTIDE SEQUENCE [LARGE SCALE GENOMIC DNA]</scope>
    <source>
        <strain evidence="2">INPA 384B</strain>
    </source>
</reference>
<organism evidence="1 2">
    <name type="scientific">Bradyrhizobium campsiandrae</name>
    <dbReference type="NCBI Taxonomy" id="1729892"/>
    <lineage>
        <taxon>Bacteria</taxon>
        <taxon>Pseudomonadati</taxon>
        <taxon>Pseudomonadota</taxon>
        <taxon>Alphaproteobacteria</taxon>
        <taxon>Hyphomicrobiales</taxon>
        <taxon>Nitrobacteraceae</taxon>
        <taxon>Bradyrhizobium</taxon>
    </lineage>
</organism>